<feature type="transmembrane region" description="Helical" evidence="10">
    <location>
        <begin position="767"/>
        <end position="785"/>
    </location>
</feature>
<feature type="transmembrane region" description="Helical" evidence="10">
    <location>
        <begin position="50"/>
        <end position="76"/>
    </location>
</feature>
<evidence type="ECO:0000256" key="8">
    <source>
        <dbReference type="ARBA" id="ARBA00022989"/>
    </source>
</evidence>
<feature type="transmembrane region" description="Helical" evidence="10">
    <location>
        <begin position="734"/>
        <end position="755"/>
    </location>
</feature>
<accession>A0A2S7IK17</accession>
<evidence type="ECO:0000313" key="12">
    <source>
        <dbReference type="EMBL" id="PQA56904.1"/>
    </source>
</evidence>
<keyword evidence="6" id="KW-0067">ATP-binding</keyword>
<evidence type="ECO:0000256" key="7">
    <source>
        <dbReference type="ARBA" id="ARBA00022967"/>
    </source>
</evidence>
<dbReference type="Proteomes" id="UP000239590">
    <property type="component" value="Unassembled WGS sequence"/>
</dbReference>
<dbReference type="Pfam" id="PF00689">
    <property type="entry name" value="Cation_ATPase_C"/>
    <property type="match status" value="1"/>
</dbReference>
<dbReference type="SFLD" id="SFLDS00003">
    <property type="entry name" value="Haloacid_Dehalogenase"/>
    <property type="match status" value="1"/>
</dbReference>
<dbReference type="InterPro" id="IPR001757">
    <property type="entry name" value="P_typ_ATPase"/>
</dbReference>
<dbReference type="PANTHER" id="PTHR43294">
    <property type="entry name" value="SODIUM/POTASSIUM-TRANSPORTING ATPASE SUBUNIT ALPHA"/>
    <property type="match status" value="1"/>
</dbReference>
<protein>
    <submittedName>
        <fullName evidence="12">ATPase</fullName>
    </submittedName>
</protein>
<organism evidence="12 13">
    <name type="scientific">Siphonobacter curvatus</name>
    <dbReference type="NCBI Taxonomy" id="2094562"/>
    <lineage>
        <taxon>Bacteria</taxon>
        <taxon>Pseudomonadati</taxon>
        <taxon>Bacteroidota</taxon>
        <taxon>Cytophagia</taxon>
        <taxon>Cytophagales</taxon>
        <taxon>Cytophagaceae</taxon>
        <taxon>Siphonobacter</taxon>
    </lineage>
</organism>
<evidence type="ECO:0000256" key="4">
    <source>
        <dbReference type="ARBA" id="ARBA00022692"/>
    </source>
</evidence>
<keyword evidence="5" id="KW-0547">Nucleotide-binding</keyword>
<dbReference type="InterPro" id="IPR023298">
    <property type="entry name" value="ATPase_P-typ_TM_dom_sf"/>
</dbReference>
<feature type="domain" description="Cation-transporting P-type ATPase N-terminal" evidence="11">
    <location>
        <begin position="7"/>
        <end position="78"/>
    </location>
</feature>
<dbReference type="GO" id="GO:1902600">
    <property type="term" value="P:proton transmembrane transport"/>
    <property type="evidence" value="ECO:0007669"/>
    <property type="project" value="TreeGrafter"/>
</dbReference>
<feature type="transmembrane region" description="Helical" evidence="10">
    <location>
        <begin position="658"/>
        <end position="679"/>
    </location>
</feature>
<comment type="similarity">
    <text evidence="2">Belongs to the cation transport ATPase (P-type) (TC 3.A.3) family. Type IIA subfamily.</text>
</comment>
<sequence>MNSSSLPAATQSLFTELSVDPEKGLSPQEAQKRREAYGPNALETAKQESLLTLLVLQFKSLIVYILAAAAILSFLLGDTLEGYAIATIILINAGLGLTLEWNAGKSMQALRSLGDTKARVWRSGKMHEIPSQEITRGDLLLIEAGDVIAADAILFEMNQLEVNESMLTGESLPVAKSLQRNSDEENHPPNRLYKGTLVTAGNGRAVVTGIGTETELGKISNLVAEAKRNATPLEAKLDVLAKRLIWITAGLAVVYLIVGLLYHRQPLELIETAVALAIAAIPEGMSVVATIALANGMLQLAQKKVIVKRLSSVETLGSTGVIFTDKTGTLTQNQLTVHQLQLGNSMDTFGSSETIDLPATDLLRISVLCNNASASEDESIGDPLEIALLNFAEQRGLSIEALQKTYPRRAEIPFNSDSRIMATLHQVKHSFYVVAVKGALEEVLKRSTNVSETDKLIQLSESMAAEGLRTLAFAKKELFEKPANDFAEADLTYLGMIGFLDPARTEVTPTLEACRRAGIKVIMVTGDHPTTALTIATQVGLLTANEKRAITGKELTDLFAKADKTELMDCRVFARVSPQQKLDLIELYQHTGAIVGMTGDGVNDAPALKKADIGIAMGLRGTQVAAETAEMVLQDDSFTSIGTAIAQGRVIFENIRKFVLYLLSCNLSEIFVVTVAGFLNVEAPLLPLQILFINIVTDVFPALALGVGKDNRDVMQHPPRDPQMPLLSSGDWRALLVYALVMTASVLGVYYAGIFGFDLSPQEANNLVFYTLAFAQLMHVFNLHSERSFFVNEITQNRYVWGAIGLCMLLLIATYTIPFLRQVLRIEPVLGTEFLLILAGGLLPIPIIQLIQRLGILR</sequence>
<dbReference type="InterPro" id="IPR004014">
    <property type="entry name" value="ATPase_P-typ_cation-transptr_N"/>
</dbReference>
<gene>
    <name evidence="12" type="ORF">C5O19_16340</name>
</gene>
<dbReference type="InterPro" id="IPR018303">
    <property type="entry name" value="ATPase_P-typ_P_site"/>
</dbReference>
<dbReference type="InterPro" id="IPR044492">
    <property type="entry name" value="P_typ_ATPase_HD_dom"/>
</dbReference>
<comment type="caution">
    <text evidence="12">The sequence shown here is derived from an EMBL/GenBank/DDBJ whole genome shotgun (WGS) entry which is preliminary data.</text>
</comment>
<name>A0A2S7IK17_9BACT</name>
<keyword evidence="3" id="KW-1003">Cell membrane</keyword>
<reference evidence="13" key="1">
    <citation type="submission" date="2018-02" db="EMBL/GenBank/DDBJ databases">
        <title>Genome sequencing of Solimonas sp. HR-BB.</title>
        <authorList>
            <person name="Lee Y."/>
            <person name="Jeon C.O."/>
        </authorList>
    </citation>
    <scope>NUCLEOTIDE SEQUENCE [LARGE SCALE GENOMIC DNA]</scope>
    <source>
        <strain evidence="13">HR-U</strain>
    </source>
</reference>
<dbReference type="PROSITE" id="PS00154">
    <property type="entry name" value="ATPASE_E1_E2"/>
    <property type="match status" value="1"/>
</dbReference>
<evidence type="ECO:0000259" key="11">
    <source>
        <dbReference type="SMART" id="SM00831"/>
    </source>
</evidence>
<dbReference type="GO" id="GO:0030007">
    <property type="term" value="P:intracellular potassium ion homeostasis"/>
    <property type="evidence" value="ECO:0007669"/>
    <property type="project" value="TreeGrafter"/>
</dbReference>
<keyword evidence="13" id="KW-1185">Reference proteome</keyword>
<evidence type="ECO:0000256" key="1">
    <source>
        <dbReference type="ARBA" id="ARBA00004651"/>
    </source>
</evidence>
<dbReference type="SFLD" id="SFLDF00027">
    <property type="entry name" value="p-type_atpase"/>
    <property type="match status" value="1"/>
</dbReference>
<dbReference type="InterPro" id="IPR023299">
    <property type="entry name" value="ATPase_P-typ_cyto_dom_N"/>
</dbReference>
<dbReference type="Pfam" id="PF00122">
    <property type="entry name" value="E1-E2_ATPase"/>
    <property type="match status" value="1"/>
</dbReference>
<dbReference type="SFLD" id="SFLDG00002">
    <property type="entry name" value="C1.7:_P-type_atpase_like"/>
    <property type="match status" value="1"/>
</dbReference>
<dbReference type="NCBIfam" id="TIGR01494">
    <property type="entry name" value="ATPase_P-type"/>
    <property type="match status" value="3"/>
</dbReference>
<dbReference type="SUPFAM" id="SSF81660">
    <property type="entry name" value="Metal cation-transporting ATPase, ATP-binding domain N"/>
    <property type="match status" value="1"/>
</dbReference>
<dbReference type="SUPFAM" id="SSF81653">
    <property type="entry name" value="Calcium ATPase, transduction domain A"/>
    <property type="match status" value="1"/>
</dbReference>
<dbReference type="Gene3D" id="1.20.1110.10">
    <property type="entry name" value="Calcium-transporting ATPase, transmembrane domain"/>
    <property type="match status" value="1"/>
</dbReference>
<feature type="transmembrane region" description="Helical" evidence="10">
    <location>
        <begin position="274"/>
        <end position="294"/>
    </location>
</feature>
<feature type="transmembrane region" description="Helical" evidence="10">
    <location>
        <begin position="244"/>
        <end position="262"/>
    </location>
</feature>
<dbReference type="SMART" id="SM00831">
    <property type="entry name" value="Cation_ATPase_N"/>
    <property type="match status" value="1"/>
</dbReference>
<dbReference type="PANTHER" id="PTHR43294:SF21">
    <property type="entry name" value="CATION TRANSPORTING ATPASE"/>
    <property type="match status" value="1"/>
</dbReference>
<dbReference type="GO" id="GO:0006883">
    <property type="term" value="P:intracellular sodium ion homeostasis"/>
    <property type="evidence" value="ECO:0007669"/>
    <property type="project" value="TreeGrafter"/>
</dbReference>
<dbReference type="Pfam" id="PF00690">
    <property type="entry name" value="Cation_ATPase_N"/>
    <property type="match status" value="1"/>
</dbReference>
<dbReference type="InterPro" id="IPR023214">
    <property type="entry name" value="HAD_sf"/>
</dbReference>
<dbReference type="SUPFAM" id="SSF81665">
    <property type="entry name" value="Calcium ATPase, transmembrane domain M"/>
    <property type="match status" value="1"/>
</dbReference>
<keyword evidence="9 10" id="KW-0472">Membrane</keyword>
<evidence type="ECO:0000256" key="2">
    <source>
        <dbReference type="ARBA" id="ARBA00005675"/>
    </source>
</evidence>
<dbReference type="EMBL" id="PTRA01000002">
    <property type="protein sequence ID" value="PQA56904.1"/>
    <property type="molecule type" value="Genomic_DNA"/>
</dbReference>
<comment type="subcellular location">
    <subcellularLocation>
        <location evidence="1">Cell membrane</location>
        <topology evidence="1">Multi-pass membrane protein</topology>
    </subcellularLocation>
</comment>
<dbReference type="InterPro" id="IPR008250">
    <property type="entry name" value="ATPase_P-typ_transduc_dom_A_sf"/>
</dbReference>
<keyword evidence="4 10" id="KW-0812">Transmembrane</keyword>
<evidence type="ECO:0000256" key="3">
    <source>
        <dbReference type="ARBA" id="ARBA00022475"/>
    </source>
</evidence>
<feature type="transmembrane region" description="Helical" evidence="10">
    <location>
        <begin position="829"/>
        <end position="851"/>
    </location>
</feature>
<feature type="transmembrane region" description="Helical" evidence="10">
    <location>
        <begin position="797"/>
        <end position="817"/>
    </location>
</feature>
<feature type="transmembrane region" description="Helical" evidence="10">
    <location>
        <begin position="82"/>
        <end position="101"/>
    </location>
</feature>
<dbReference type="Gene3D" id="3.40.1110.10">
    <property type="entry name" value="Calcium-transporting ATPase, cytoplasmic domain N"/>
    <property type="match status" value="1"/>
</dbReference>
<dbReference type="Pfam" id="PF13246">
    <property type="entry name" value="Cation_ATPase"/>
    <property type="match status" value="1"/>
</dbReference>
<dbReference type="InterPro" id="IPR050510">
    <property type="entry name" value="Cation_transp_ATPase_P-type"/>
</dbReference>
<evidence type="ECO:0000256" key="9">
    <source>
        <dbReference type="ARBA" id="ARBA00023136"/>
    </source>
</evidence>
<dbReference type="AlphaFoldDB" id="A0A2S7IK17"/>
<dbReference type="InterPro" id="IPR006068">
    <property type="entry name" value="ATPase_P-typ_cation-transptr_C"/>
</dbReference>
<dbReference type="GO" id="GO:0036376">
    <property type="term" value="P:sodium ion export across plasma membrane"/>
    <property type="evidence" value="ECO:0007669"/>
    <property type="project" value="TreeGrafter"/>
</dbReference>
<dbReference type="GO" id="GO:0016887">
    <property type="term" value="F:ATP hydrolysis activity"/>
    <property type="evidence" value="ECO:0007669"/>
    <property type="project" value="InterPro"/>
</dbReference>
<dbReference type="PRINTS" id="PR00120">
    <property type="entry name" value="HATPASE"/>
</dbReference>
<dbReference type="GO" id="GO:0005524">
    <property type="term" value="F:ATP binding"/>
    <property type="evidence" value="ECO:0007669"/>
    <property type="project" value="UniProtKB-KW"/>
</dbReference>
<dbReference type="RefSeq" id="WP_104714478.1">
    <property type="nucleotide sequence ID" value="NZ_PTRA01000002.1"/>
</dbReference>
<dbReference type="OrthoDB" id="1521937at2"/>
<dbReference type="Gene3D" id="3.40.50.1000">
    <property type="entry name" value="HAD superfamily/HAD-like"/>
    <property type="match status" value="1"/>
</dbReference>
<dbReference type="Gene3D" id="2.70.150.10">
    <property type="entry name" value="Calcium-transporting ATPase, cytoplasmic transduction domain A"/>
    <property type="match status" value="1"/>
</dbReference>
<dbReference type="GO" id="GO:0005391">
    <property type="term" value="F:P-type sodium:potassium-exchanging transporter activity"/>
    <property type="evidence" value="ECO:0007669"/>
    <property type="project" value="TreeGrafter"/>
</dbReference>
<dbReference type="GO" id="GO:1990573">
    <property type="term" value="P:potassium ion import across plasma membrane"/>
    <property type="evidence" value="ECO:0007669"/>
    <property type="project" value="TreeGrafter"/>
</dbReference>
<dbReference type="GO" id="GO:0005886">
    <property type="term" value="C:plasma membrane"/>
    <property type="evidence" value="ECO:0007669"/>
    <property type="project" value="UniProtKB-SubCell"/>
</dbReference>
<dbReference type="SUPFAM" id="SSF56784">
    <property type="entry name" value="HAD-like"/>
    <property type="match status" value="1"/>
</dbReference>
<dbReference type="PRINTS" id="PR00119">
    <property type="entry name" value="CATATPASE"/>
</dbReference>
<evidence type="ECO:0000313" key="13">
    <source>
        <dbReference type="Proteomes" id="UP000239590"/>
    </source>
</evidence>
<dbReference type="InterPro" id="IPR036412">
    <property type="entry name" value="HAD-like_sf"/>
</dbReference>
<feature type="transmembrane region" description="Helical" evidence="10">
    <location>
        <begin position="685"/>
        <end position="707"/>
    </location>
</feature>
<dbReference type="InterPro" id="IPR059000">
    <property type="entry name" value="ATPase_P-type_domA"/>
</dbReference>
<keyword evidence="8 10" id="KW-1133">Transmembrane helix</keyword>
<keyword evidence="7" id="KW-1278">Translocase</keyword>
<evidence type="ECO:0000256" key="10">
    <source>
        <dbReference type="SAM" id="Phobius"/>
    </source>
</evidence>
<evidence type="ECO:0000256" key="6">
    <source>
        <dbReference type="ARBA" id="ARBA00022840"/>
    </source>
</evidence>
<evidence type="ECO:0000256" key="5">
    <source>
        <dbReference type="ARBA" id="ARBA00022741"/>
    </source>
</evidence>
<proteinExistence type="inferred from homology"/>